<accession>A0ABQ1ITP5</accession>
<name>A0ABQ1ITP5_9PROT</name>
<evidence type="ECO:0000313" key="3">
    <source>
        <dbReference type="EMBL" id="GGB50862.1"/>
    </source>
</evidence>
<feature type="compositionally biased region" description="Basic and acidic residues" evidence="1">
    <location>
        <begin position="95"/>
        <end position="110"/>
    </location>
</feature>
<evidence type="ECO:0000259" key="2">
    <source>
        <dbReference type="Pfam" id="PF01402"/>
    </source>
</evidence>
<gene>
    <name evidence="3" type="ORF">GCM10011505_34910</name>
</gene>
<feature type="domain" description="Ribbon-helix-helix protein CopG" evidence="2">
    <location>
        <begin position="5"/>
        <end position="43"/>
    </location>
</feature>
<dbReference type="EMBL" id="BMDZ01000046">
    <property type="protein sequence ID" value="GGB50862.1"/>
    <property type="molecule type" value="Genomic_DNA"/>
</dbReference>
<dbReference type="InterPro" id="IPR002145">
    <property type="entry name" value="CopG"/>
</dbReference>
<sequence length="110" mass="12632">MVTATSVKLDAELKGRVQHLAQARRRSAHWIMREAIAQYVEREERREVLRRDTLAAWDEHQTTGLHATAADVETWLESWGTDDEKPAPPPTSTAECDRSSSPHRQKEAEW</sequence>
<dbReference type="Proteomes" id="UP000603352">
    <property type="component" value="Unassembled WGS sequence"/>
</dbReference>
<evidence type="ECO:0000256" key="1">
    <source>
        <dbReference type="SAM" id="MobiDB-lite"/>
    </source>
</evidence>
<comment type="caution">
    <text evidence="3">The sequence shown here is derived from an EMBL/GenBank/DDBJ whole genome shotgun (WGS) entry which is preliminary data.</text>
</comment>
<dbReference type="InterPro" id="IPR013321">
    <property type="entry name" value="Arc_rbn_hlx_hlx"/>
</dbReference>
<dbReference type="Pfam" id="PF01402">
    <property type="entry name" value="RHH_1"/>
    <property type="match status" value="1"/>
</dbReference>
<proteinExistence type="predicted"/>
<feature type="region of interest" description="Disordered" evidence="1">
    <location>
        <begin position="76"/>
        <end position="110"/>
    </location>
</feature>
<reference evidence="4" key="1">
    <citation type="journal article" date="2019" name="Int. J. Syst. Evol. Microbiol.">
        <title>The Global Catalogue of Microorganisms (GCM) 10K type strain sequencing project: providing services to taxonomists for standard genome sequencing and annotation.</title>
        <authorList>
            <consortium name="The Broad Institute Genomics Platform"/>
            <consortium name="The Broad Institute Genome Sequencing Center for Infectious Disease"/>
            <person name="Wu L."/>
            <person name="Ma J."/>
        </authorList>
    </citation>
    <scope>NUCLEOTIDE SEQUENCE [LARGE SCALE GENOMIC DNA]</scope>
    <source>
        <strain evidence="4">CGMCC 1.10188</strain>
    </source>
</reference>
<organism evidence="3 4">
    <name type="scientific">Tistrella bauzanensis</name>
    <dbReference type="NCBI Taxonomy" id="657419"/>
    <lineage>
        <taxon>Bacteria</taxon>
        <taxon>Pseudomonadati</taxon>
        <taxon>Pseudomonadota</taxon>
        <taxon>Alphaproteobacteria</taxon>
        <taxon>Geminicoccales</taxon>
        <taxon>Geminicoccaceae</taxon>
        <taxon>Tistrella</taxon>
    </lineage>
</organism>
<dbReference type="SUPFAM" id="SSF47598">
    <property type="entry name" value="Ribbon-helix-helix"/>
    <property type="match status" value="1"/>
</dbReference>
<protein>
    <submittedName>
        <fullName evidence="3">CopG family transcriptional regulator</fullName>
    </submittedName>
</protein>
<dbReference type="InterPro" id="IPR010985">
    <property type="entry name" value="Ribbon_hlx_hlx"/>
</dbReference>
<dbReference type="RefSeq" id="WP_188580175.1">
    <property type="nucleotide sequence ID" value="NZ_BMDZ01000046.1"/>
</dbReference>
<keyword evidence="4" id="KW-1185">Reference proteome</keyword>
<dbReference type="Gene3D" id="1.10.1220.10">
    <property type="entry name" value="Met repressor-like"/>
    <property type="match status" value="1"/>
</dbReference>
<dbReference type="CDD" id="cd22233">
    <property type="entry name" value="RHH_CopAso-like"/>
    <property type="match status" value="1"/>
</dbReference>
<evidence type="ECO:0000313" key="4">
    <source>
        <dbReference type="Proteomes" id="UP000603352"/>
    </source>
</evidence>